<dbReference type="eggNOG" id="COG5295">
    <property type="taxonomic scope" value="Bacteria"/>
</dbReference>
<evidence type="ECO:0000313" key="2">
    <source>
        <dbReference type="Proteomes" id="UP000008634"/>
    </source>
</evidence>
<proteinExistence type="predicted"/>
<dbReference type="KEGG" id="cao:Celal_2278"/>
<sequence length="2264" mass="236041">MVSNFTETHTIIVMKITFPLAVLLLTIGMSYGQVKVGDNINSIDSNSILELESNSKVLVVTRITNAQMNAITPINGALAYNTDEDCLYQYRNNTWTSLCVDVTGGQTITTITDNNNGTFTYTNEAGIDVVVEKANLTDNSDGTYTFSNSTTTLLIDTAADSNSYNNSISGITATNVQDAIDFIKADTDTAFTALQNDINANTTNFTTLLDDKEDTANKSTDGTLADNSDVDFPTEQAVKTYVDAQVGSVSQDDDITAATLDAATNILTIEEGTATSIDVNLSSLEESADITANTTLITNEVTRATNAETANATAISDEEARAILAETANADDITDLQTDKENTANKSTDITLSDPTNVEFPTELAVKTYVDTQVAAVNTLADGAIYLGDGTNTAQEVIISGDATIANTGILTISDDVVNAANLNPDVAGTGLSQNATTGALEVDALEVTDVIAGNRIATITETNGTSVEIDESITSLSVQAGAESTLRFTNEAGGFNDIPNIVRSVNGVSPASNGNVAVILSSTSTGIELDRPATAVDSDIYIVSGEVAPNADRNGVAFIYDDVNGWQEVTTDLSTSDARYVNANGDAMVGPLAMGNYNITNLSDPANAQDAATKNYVDTELLAIEQDDDITAATLDAATNILTIEEGTATSIDVNLSSLEESADITANTTLITNEVTRATNAETANATAISDEEARAILAETANADDITDLQNDKEDTANKSTDITLADATNVLFPTELAVKTYVDNQVGSVNQDDDITAATLDAATNILTIEEGTATSIDVNLSSLEESADITANTTLITNEVTRATNAETANATAISDEEARAILAETANADDITDLQNDKEDTANKSTDITLADATNVLFPTELAVKTYVDNQIGSVNQDDDITAATLDAGTNILTIEEGTATSIDVNLSSLEESADITANTTLITNEVTRATNAETANATAISDEEARAILAETANADDITDLQNDKEDTANKSTDITLADATNVLFPTELAVKTYVDNQIGSVNQDDDITAATLDAATNILTIEEGTATSIDVNLSSLEESADITANTTLITNEVTRATNAETANATAISDEETRATAAETANADDITDLQNDKENTANKSTDITLADATNVLFPTELAVKTYVDNQIGSVNQDDDITAATLNTTSNLLTINEGTTSVDVDLSSLEESADITANTTLITNEVTRATNAETANATAINDEEARAILAETANADDITDLQNDKEDTANKSTDITLADATNVLFPTELAVKTYVDNQIGSVNQDDDITAATLDAATNILTIEEGTATSIDVNLSSLEESADITANTTLITNEVTRATNAETANATAISDEEARAILAETANADDITDLQNDKEDTANKSTDITLADATNVLFPTELAVKTYVDNQIGSVNQDDDITAATLDAATNILTIEEGTATSIDVNLSSLEESADITANTTLITNEVTRATNAETANATAISDEEARAILAETANADDITDLQNDKEDTANKSTDITLADATNVLFPTELAVKTYVDDQFNLIRQDDDITSAVLNSSSQLTIFEGTSAVTVNLAALEESAAITANTTAITNEETRATAAETTNEDAITAEETRATAAETANTTAITDLQNDKENTVNKSTDITLADATNVLFPTELAVKTYVDNQITTANTLNNGNIFMGDGSNTAQAVLVSGDATLSNTGILTIEDDAITAAKINADVAGTGLSQNATTGALEVDALTVTNVIAGNRIATITETNGTSVEIDETVTSLSVAPGDDSILRFTNETGGFNDIASIVRTVNGVAPASNGNVAVILSSTSTGLEADIPVTAVDSDIYIVSGEVAPNADRNGVAFIFDDMTGWQEVSTDLSTNDARYVNANGDAMVGPLAMGNFNITNLNDPTNAQDAATKNYVDGLSSGSITSTDIDITGGTNATFTNVSLAIADNAITTAKIANGEVTTDDLATNAVTTIKISDANVTTTKIAPGSNNQSLITDNTGSVSWVDTDELNHTGTAGSIFFAGASGAPTEDNGQLFWDTTNNRLGIGTSSPTHKLQVSGQVRATSFANANGTANSPSYRFNDDGNTGMYRVAADQLGFSTGGTEAIKIDASQNVGIGIATPDESLHIGNNMRLNGSFEDKDGDAGTAGQVLSTTTTGTDWIDPAPAATVSTDANNSVSLGTDSGLFYESPIKAFGKIAANGAILKATAGITITKLTGVGHYQVNLPAGTTSDSNYIIQISQPGRGGVGNDDPGIAYTNQTTTTFEVIMGDNDNGGTDRARFDSEFMFTILDL</sequence>
<dbReference type="eggNOG" id="COG1511">
    <property type="taxonomic scope" value="Bacteria"/>
</dbReference>
<organism evidence="1 2">
    <name type="scientific">Cellulophaga algicola (strain DSM 14237 / IC166 / ACAM 630)</name>
    <dbReference type="NCBI Taxonomy" id="688270"/>
    <lineage>
        <taxon>Bacteria</taxon>
        <taxon>Pseudomonadati</taxon>
        <taxon>Bacteroidota</taxon>
        <taxon>Flavobacteriia</taxon>
        <taxon>Flavobacteriales</taxon>
        <taxon>Flavobacteriaceae</taxon>
        <taxon>Cellulophaga</taxon>
    </lineage>
</organism>
<dbReference type="EMBL" id="CP002453">
    <property type="protein sequence ID" value="ADV49570.1"/>
    <property type="molecule type" value="Genomic_DNA"/>
</dbReference>
<evidence type="ECO:0000313" key="1">
    <source>
        <dbReference type="EMBL" id="ADV49570.1"/>
    </source>
</evidence>
<protein>
    <submittedName>
        <fullName evidence="1">Uncharacterized protein</fullName>
    </submittedName>
</protein>
<gene>
    <name evidence="1" type="ordered locus">Celal_2278</name>
</gene>
<reference evidence="1 2" key="1">
    <citation type="journal article" date="2010" name="Stand. Genomic Sci.">
        <title>Complete genome sequence of Cellulophaga algicola type strain (IC166).</title>
        <authorList>
            <person name="Abt B."/>
            <person name="Lu M."/>
            <person name="Misra M."/>
            <person name="Han C."/>
            <person name="Nolan M."/>
            <person name="Lucas S."/>
            <person name="Hammon N."/>
            <person name="Deshpande S."/>
            <person name="Cheng J.F."/>
            <person name="Tapia R."/>
            <person name="Goodwin L."/>
            <person name="Pitluck S."/>
            <person name="Liolios K."/>
            <person name="Pagani I."/>
            <person name="Ivanova N."/>
            <person name="Mavromatis K."/>
            <person name="Ovchinikova G."/>
            <person name="Pati A."/>
            <person name="Chen A."/>
            <person name="Palaniappan K."/>
            <person name="Land M."/>
            <person name="Hauser L."/>
            <person name="Chang Y.J."/>
            <person name="Jeffries C.D."/>
            <person name="Detter J.C."/>
            <person name="Brambilla E."/>
            <person name="Rohde M."/>
            <person name="Tindall B.J."/>
            <person name="Goker M."/>
            <person name="Woyke T."/>
            <person name="Bristow J."/>
            <person name="Eisen J.A."/>
            <person name="Markowitz V."/>
            <person name="Hugenholtz P."/>
            <person name="Kyrpides N.C."/>
            <person name="Klenk H.P."/>
            <person name="Lapidus A."/>
        </authorList>
    </citation>
    <scope>NUCLEOTIDE SEQUENCE [LARGE SCALE GENOMIC DNA]</scope>
    <source>
        <strain evidence="2">DSM 14237 / IC166 / ACAM 630</strain>
    </source>
</reference>
<keyword evidence="2" id="KW-1185">Reference proteome</keyword>
<dbReference type="STRING" id="688270.Celal_2278"/>
<dbReference type="Proteomes" id="UP000008634">
    <property type="component" value="Chromosome"/>
</dbReference>
<name>E6X6N2_CELAD</name>
<accession>E6X6N2</accession>
<dbReference type="eggNOG" id="COG3210">
    <property type="taxonomic scope" value="Bacteria"/>
</dbReference>
<dbReference type="HOGENOM" id="CLU_235937_0_0_10"/>